<accession>A0A411WYC7</accession>
<feature type="domain" description="N-acetyltransferase" evidence="5">
    <location>
        <begin position="5"/>
        <end position="132"/>
    </location>
</feature>
<dbReference type="SUPFAM" id="SSF55729">
    <property type="entry name" value="Acyl-CoA N-acyltransferases (Nat)"/>
    <property type="match status" value="1"/>
</dbReference>
<dbReference type="Proteomes" id="UP000292307">
    <property type="component" value="Chromosome"/>
</dbReference>
<evidence type="ECO:0000256" key="2">
    <source>
        <dbReference type="ARBA" id="ARBA00022679"/>
    </source>
</evidence>
<dbReference type="EMBL" id="CP036401">
    <property type="protein sequence ID" value="QBI01707.1"/>
    <property type="molecule type" value="Genomic_DNA"/>
</dbReference>
<dbReference type="CDD" id="cd04301">
    <property type="entry name" value="NAT_SF"/>
    <property type="match status" value="1"/>
</dbReference>
<dbReference type="PROSITE" id="PS51186">
    <property type="entry name" value="GNAT"/>
    <property type="match status" value="1"/>
</dbReference>
<evidence type="ECO:0000313" key="7">
    <source>
        <dbReference type="EMBL" id="QBI01707.1"/>
    </source>
</evidence>
<evidence type="ECO:0000256" key="3">
    <source>
        <dbReference type="ARBA" id="ARBA00023315"/>
    </source>
</evidence>
<dbReference type="NCBIfam" id="NF040501">
    <property type="entry name" value="resist_ArsN2"/>
    <property type="match status" value="1"/>
</dbReference>
<sequence length="152" mass="16406">MEKLLTFRPATATDWPSIEALLLAARLPLDGARDHLEEFVIGENSGAMCCVGGYERYGDVALLRSVAVAEGCCGQGIGEQLLEAIKVRARDHGVRHLYLLTTTAADFFARHGFTVVERDSAPAALHASREFQGVCPASATCMMASLDIEPRL</sequence>
<dbReference type="Gene3D" id="3.40.630.30">
    <property type="match status" value="1"/>
</dbReference>
<dbReference type="Proteomes" id="UP000628442">
    <property type="component" value="Unassembled WGS sequence"/>
</dbReference>
<evidence type="ECO:0000256" key="4">
    <source>
        <dbReference type="ARBA" id="ARBA00033251"/>
    </source>
</evidence>
<dbReference type="Pfam" id="PF13508">
    <property type="entry name" value="Acetyltransf_7"/>
    <property type="match status" value="1"/>
</dbReference>
<evidence type="ECO:0000313" key="9">
    <source>
        <dbReference type="Proteomes" id="UP000628442"/>
    </source>
</evidence>
<evidence type="ECO:0000259" key="5">
    <source>
        <dbReference type="PROSITE" id="PS51186"/>
    </source>
</evidence>
<dbReference type="InterPro" id="IPR010167">
    <property type="entry name" value="NH2A_AcTrfase"/>
</dbReference>
<dbReference type="EMBL" id="BMWV01000004">
    <property type="protein sequence ID" value="GGY40303.1"/>
    <property type="molecule type" value="Genomic_DNA"/>
</dbReference>
<keyword evidence="2" id="KW-0808">Transferase</keyword>
<dbReference type="GO" id="GO:0005737">
    <property type="term" value="C:cytoplasm"/>
    <property type="evidence" value="ECO:0007669"/>
    <property type="project" value="InterPro"/>
</dbReference>
<evidence type="ECO:0000256" key="1">
    <source>
        <dbReference type="ARBA" id="ARBA00015231"/>
    </source>
</evidence>
<name>A0A411WYC7_9BURK</name>
<reference evidence="7 8" key="2">
    <citation type="submission" date="2019-02" db="EMBL/GenBank/DDBJ databases">
        <title>Draft Genome Sequences of Six Type Strains of the Genus Massilia.</title>
        <authorList>
            <person name="Miess H."/>
            <person name="Frediansyhah A."/>
            <person name="Gross H."/>
        </authorList>
    </citation>
    <scope>NUCLEOTIDE SEQUENCE [LARGE SCALE GENOMIC DNA]</scope>
    <source>
        <strain evidence="7 8">DSM 17472</strain>
    </source>
</reference>
<proteinExistence type="predicted"/>
<dbReference type="PANTHER" id="PTHR30602:SF12">
    <property type="entry name" value="AMINO-ACID ACETYLTRANSFERASE NAGS1, CHLOROPLASTIC-RELATED"/>
    <property type="match status" value="1"/>
</dbReference>
<dbReference type="RefSeq" id="WP_131145827.1">
    <property type="nucleotide sequence ID" value="NZ_BMWV01000004.1"/>
</dbReference>
<dbReference type="InterPro" id="IPR016181">
    <property type="entry name" value="Acyl_CoA_acyltransferase"/>
</dbReference>
<evidence type="ECO:0000313" key="6">
    <source>
        <dbReference type="EMBL" id="GGY40303.1"/>
    </source>
</evidence>
<protein>
    <recommendedName>
        <fullName evidence="1">Amino-acid acetyltransferase</fullName>
    </recommendedName>
    <alternativeName>
        <fullName evidence="4">N-acetylglutamate synthase</fullName>
    </alternativeName>
</protein>
<dbReference type="OrthoDB" id="5197788at2"/>
<dbReference type="PANTHER" id="PTHR30602">
    <property type="entry name" value="AMINO-ACID ACETYLTRANSFERASE"/>
    <property type="match status" value="1"/>
</dbReference>
<dbReference type="AlphaFoldDB" id="A0A411WYC7"/>
<keyword evidence="3" id="KW-0012">Acyltransferase</keyword>
<dbReference type="InterPro" id="IPR000182">
    <property type="entry name" value="GNAT_dom"/>
</dbReference>
<gene>
    <name evidence="7" type="ORF">EYF70_13250</name>
    <name evidence="6" type="ORF">GCM10007387_23120</name>
</gene>
<keyword evidence="8" id="KW-1185">Reference proteome</keyword>
<reference evidence="6" key="1">
    <citation type="journal article" date="2014" name="Int. J. Syst. Evol. Microbiol.">
        <title>Complete genome sequence of Corynebacterium casei LMG S-19264T (=DSM 44701T), isolated from a smear-ripened cheese.</title>
        <authorList>
            <consortium name="US DOE Joint Genome Institute (JGI-PGF)"/>
            <person name="Walter F."/>
            <person name="Albersmeier A."/>
            <person name="Kalinowski J."/>
            <person name="Ruckert C."/>
        </authorList>
    </citation>
    <scope>NUCLEOTIDE SEQUENCE</scope>
    <source>
        <strain evidence="6">KCTC 12343</strain>
    </source>
</reference>
<reference evidence="6" key="3">
    <citation type="submission" date="2022-12" db="EMBL/GenBank/DDBJ databases">
        <authorList>
            <person name="Sun Q."/>
            <person name="Kim S."/>
        </authorList>
    </citation>
    <scope>NUCLEOTIDE SEQUENCE</scope>
    <source>
        <strain evidence="6">KCTC 12343</strain>
    </source>
</reference>
<organism evidence="6 9">
    <name type="scientific">Pseudoduganella albidiflava</name>
    <dbReference type="NCBI Taxonomy" id="321983"/>
    <lineage>
        <taxon>Bacteria</taxon>
        <taxon>Pseudomonadati</taxon>
        <taxon>Pseudomonadota</taxon>
        <taxon>Betaproteobacteria</taxon>
        <taxon>Burkholderiales</taxon>
        <taxon>Oxalobacteraceae</taxon>
        <taxon>Telluria group</taxon>
        <taxon>Pseudoduganella</taxon>
    </lineage>
</organism>
<dbReference type="GO" id="GO:0004042">
    <property type="term" value="F:L-glutamate N-acetyltransferase activity"/>
    <property type="evidence" value="ECO:0007669"/>
    <property type="project" value="InterPro"/>
</dbReference>
<dbReference type="GO" id="GO:0006526">
    <property type="term" value="P:L-arginine biosynthetic process"/>
    <property type="evidence" value="ECO:0007669"/>
    <property type="project" value="InterPro"/>
</dbReference>
<evidence type="ECO:0000313" key="8">
    <source>
        <dbReference type="Proteomes" id="UP000292307"/>
    </source>
</evidence>